<feature type="chain" id="PRO_5020539699" evidence="1">
    <location>
        <begin position="22"/>
        <end position="112"/>
    </location>
</feature>
<keyword evidence="1" id="KW-0732">Signal</keyword>
<reference evidence="2 3" key="1">
    <citation type="submission" date="2019-02" db="EMBL/GenBank/DDBJ databases">
        <title>High diversity of culturable Acinetobacter species in natural soil and water ecosystems.</title>
        <authorList>
            <person name="Radolfova-Krizova L."/>
            <person name="Nemec A."/>
        </authorList>
    </citation>
    <scope>NUCLEOTIDE SEQUENCE [LARGE SCALE GENOMIC DNA]</scope>
    <source>
        <strain evidence="2 3">ANC 4281</strain>
    </source>
</reference>
<dbReference type="RefSeq" id="WP_131271791.1">
    <property type="nucleotide sequence ID" value="NZ_SJOA01000019.1"/>
</dbReference>
<sequence length="112" mass="12437">MKILMVIMAVISLCFSINIFAKNMDDCVSINKTWGDKCGSEKSVQVKVKNQCSENVYVKMCVERENGTWECGSDPRLEPGEMNTGFYTCKATGNYKYATCTGGFKECGFPSP</sequence>
<dbReference type="AlphaFoldDB" id="A0A4R0EJ31"/>
<proteinExistence type="predicted"/>
<dbReference type="Proteomes" id="UP000291380">
    <property type="component" value="Unassembled WGS sequence"/>
</dbReference>
<gene>
    <name evidence="2" type="ORF">E0H85_12955</name>
</gene>
<protein>
    <submittedName>
        <fullName evidence="2">Uncharacterized protein</fullName>
    </submittedName>
</protein>
<accession>A0A4R0EJ31</accession>
<evidence type="ECO:0000313" key="2">
    <source>
        <dbReference type="EMBL" id="TCB57107.1"/>
    </source>
</evidence>
<comment type="caution">
    <text evidence="2">The sequence shown here is derived from an EMBL/GenBank/DDBJ whole genome shotgun (WGS) entry which is preliminary data.</text>
</comment>
<evidence type="ECO:0000256" key="1">
    <source>
        <dbReference type="SAM" id="SignalP"/>
    </source>
</evidence>
<organism evidence="2 3">
    <name type="scientific">Acinetobacter terrae</name>
    <dbReference type="NCBI Taxonomy" id="2731247"/>
    <lineage>
        <taxon>Bacteria</taxon>
        <taxon>Pseudomonadati</taxon>
        <taxon>Pseudomonadota</taxon>
        <taxon>Gammaproteobacteria</taxon>
        <taxon>Moraxellales</taxon>
        <taxon>Moraxellaceae</taxon>
        <taxon>Acinetobacter</taxon>
        <taxon>Acinetobacter Taxon 24</taxon>
    </lineage>
</organism>
<name>A0A4R0EJ31_9GAMM</name>
<evidence type="ECO:0000313" key="3">
    <source>
        <dbReference type="Proteomes" id="UP000291380"/>
    </source>
</evidence>
<dbReference type="EMBL" id="SJOA01000019">
    <property type="protein sequence ID" value="TCB57107.1"/>
    <property type="molecule type" value="Genomic_DNA"/>
</dbReference>
<feature type="signal peptide" evidence="1">
    <location>
        <begin position="1"/>
        <end position="21"/>
    </location>
</feature>